<dbReference type="KEGG" id="hro:HELRODRAFT_175334"/>
<dbReference type="InParanoid" id="T1F956"/>
<sequence>MFKLLILTIFCYLITKSELNNVTKCFRRAFDCYSNAVCSCKSPSFIYTSSNYGNYYNGYLLSLTGCSKHCQSFSDCYAFNYLHLTSSCQFYSVANSLSSSCFMVDPKCDHYFLSDLSYNLRVSSPNGLEIYTDGSLLASYSSVTPNLNLQVNVSMVTSVLAIKGWSSDLSGTAALIAVITLHIKLQIFQLEKAFVYASSGDNRILTDSSWKCNNNYTLEWTSLLFDDSSWRGGQDQSQNPNRLVYEEPSKVFSTDIYCRKKLVPYGSSQTCAK</sequence>
<evidence type="ECO:0000313" key="3">
    <source>
        <dbReference type="EnsemblMetazoa" id="HelroP175334"/>
    </source>
</evidence>
<keyword evidence="1" id="KW-0732">Signal</keyword>
<organism evidence="3 4">
    <name type="scientific">Helobdella robusta</name>
    <name type="common">Californian leech</name>
    <dbReference type="NCBI Taxonomy" id="6412"/>
    <lineage>
        <taxon>Eukaryota</taxon>
        <taxon>Metazoa</taxon>
        <taxon>Spiralia</taxon>
        <taxon>Lophotrochozoa</taxon>
        <taxon>Annelida</taxon>
        <taxon>Clitellata</taxon>
        <taxon>Hirudinea</taxon>
        <taxon>Rhynchobdellida</taxon>
        <taxon>Glossiphoniidae</taxon>
        <taxon>Helobdella</taxon>
    </lineage>
</organism>
<feature type="chain" id="PRO_5010980402" description="Apple domain-containing protein" evidence="1">
    <location>
        <begin position="20"/>
        <end position="273"/>
    </location>
</feature>
<accession>T1F956</accession>
<dbReference type="EnsemblMetazoa" id="HelroT175334">
    <property type="protein sequence ID" value="HelroP175334"/>
    <property type="gene ID" value="HelroG175334"/>
</dbReference>
<dbReference type="Proteomes" id="UP000015101">
    <property type="component" value="Unassembled WGS sequence"/>
</dbReference>
<feature type="signal peptide" evidence="1">
    <location>
        <begin position="1"/>
        <end position="19"/>
    </location>
</feature>
<evidence type="ECO:0000313" key="4">
    <source>
        <dbReference type="Proteomes" id="UP000015101"/>
    </source>
</evidence>
<protein>
    <recommendedName>
        <fullName evidence="5">Apple domain-containing protein</fullName>
    </recommendedName>
</protein>
<proteinExistence type="predicted"/>
<keyword evidence="4" id="KW-1185">Reference proteome</keyword>
<dbReference type="AlphaFoldDB" id="T1F956"/>
<evidence type="ECO:0008006" key="5">
    <source>
        <dbReference type="Google" id="ProtNLM"/>
    </source>
</evidence>
<dbReference type="HOGENOM" id="CLU_1058766_0_0_1"/>
<name>T1F956_HELRO</name>
<dbReference type="CTD" id="20205355"/>
<evidence type="ECO:0000256" key="1">
    <source>
        <dbReference type="SAM" id="SignalP"/>
    </source>
</evidence>
<dbReference type="EMBL" id="KB096864">
    <property type="protein sequence ID" value="ESO00841.1"/>
    <property type="molecule type" value="Genomic_DNA"/>
</dbReference>
<reference evidence="4" key="1">
    <citation type="submission" date="2012-12" db="EMBL/GenBank/DDBJ databases">
        <authorList>
            <person name="Hellsten U."/>
            <person name="Grimwood J."/>
            <person name="Chapman J.A."/>
            <person name="Shapiro H."/>
            <person name="Aerts A."/>
            <person name="Otillar R.P."/>
            <person name="Terry A.Y."/>
            <person name="Boore J.L."/>
            <person name="Simakov O."/>
            <person name="Marletaz F."/>
            <person name="Cho S.-J."/>
            <person name="Edsinger-Gonzales E."/>
            <person name="Havlak P."/>
            <person name="Kuo D.-H."/>
            <person name="Larsson T."/>
            <person name="Lv J."/>
            <person name="Arendt D."/>
            <person name="Savage R."/>
            <person name="Osoegawa K."/>
            <person name="de Jong P."/>
            <person name="Lindberg D.R."/>
            <person name="Seaver E.C."/>
            <person name="Weisblat D.A."/>
            <person name="Putnam N.H."/>
            <person name="Grigoriev I.V."/>
            <person name="Rokhsar D.S."/>
        </authorList>
    </citation>
    <scope>NUCLEOTIDE SEQUENCE</scope>
</reference>
<dbReference type="RefSeq" id="XP_009021012.1">
    <property type="nucleotide sequence ID" value="XM_009022764.1"/>
</dbReference>
<dbReference type="Gene3D" id="2.60.120.260">
    <property type="entry name" value="Galactose-binding domain-like"/>
    <property type="match status" value="1"/>
</dbReference>
<dbReference type="EMBL" id="AMQM01005221">
    <property type="status" value="NOT_ANNOTATED_CDS"/>
    <property type="molecule type" value="Genomic_DNA"/>
</dbReference>
<evidence type="ECO:0000313" key="2">
    <source>
        <dbReference type="EMBL" id="ESO00841.1"/>
    </source>
</evidence>
<reference evidence="2 4" key="2">
    <citation type="journal article" date="2013" name="Nature">
        <title>Insights into bilaterian evolution from three spiralian genomes.</title>
        <authorList>
            <person name="Simakov O."/>
            <person name="Marletaz F."/>
            <person name="Cho S.J."/>
            <person name="Edsinger-Gonzales E."/>
            <person name="Havlak P."/>
            <person name="Hellsten U."/>
            <person name="Kuo D.H."/>
            <person name="Larsson T."/>
            <person name="Lv J."/>
            <person name="Arendt D."/>
            <person name="Savage R."/>
            <person name="Osoegawa K."/>
            <person name="de Jong P."/>
            <person name="Grimwood J."/>
            <person name="Chapman J.A."/>
            <person name="Shapiro H."/>
            <person name="Aerts A."/>
            <person name="Otillar R.P."/>
            <person name="Terry A.Y."/>
            <person name="Boore J.L."/>
            <person name="Grigoriev I.V."/>
            <person name="Lindberg D.R."/>
            <person name="Seaver E.C."/>
            <person name="Weisblat D.A."/>
            <person name="Putnam N.H."/>
            <person name="Rokhsar D.S."/>
        </authorList>
    </citation>
    <scope>NUCLEOTIDE SEQUENCE</scope>
</reference>
<gene>
    <name evidence="3" type="primary">20205355</name>
    <name evidence="2" type="ORF">HELRODRAFT_175334</name>
</gene>
<reference evidence="3" key="3">
    <citation type="submission" date="2015-06" db="UniProtKB">
        <authorList>
            <consortium name="EnsemblMetazoa"/>
        </authorList>
    </citation>
    <scope>IDENTIFICATION</scope>
</reference>
<dbReference type="GeneID" id="20205355"/>